<proteinExistence type="predicted"/>
<feature type="region of interest" description="Disordered" evidence="1">
    <location>
        <begin position="41"/>
        <end position="60"/>
    </location>
</feature>
<reference evidence="2" key="1">
    <citation type="journal article" date="2014" name="Front. Microbiol.">
        <title>High frequency of phylogenetically diverse reductive dehalogenase-homologous genes in deep subseafloor sedimentary metagenomes.</title>
        <authorList>
            <person name="Kawai M."/>
            <person name="Futagami T."/>
            <person name="Toyoda A."/>
            <person name="Takaki Y."/>
            <person name="Nishi S."/>
            <person name="Hori S."/>
            <person name="Arai W."/>
            <person name="Tsubouchi T."/>
            <person name="Morono Y."/>
            <person name="Uchiyama I."/>
            <person name="Ito T."/>
            <person name="Fujiyama A."/>
            <person name="Inagaki F."/>
            <person name="Takami H."/>
        </authorList>
    </citation>
    <scope>NUCLEOTIDE SEQUENCE</scope>
    <source>
        <strain evidence="2">Expedition CK06-06</strain>
    </source>
</reference>
<gene>
    <name evidence="2" type="ORF">S03H2_63011</name>
</gene>
<dbReference type="EMBL" id="BARU01040791">
    <property type="protein sequence ID" value="GAH81464.1"/>
    <property type="molecule type" value="Genomic_DNA"/>
</dbReference>
<comment type="caution">
    <text evidence="2">The sequence shown here is derived from an EMBL/GenBank/DDBJ whole genome shotgun (WGS) entry which is preliminary data.</text>
</comment>
<protein>
    <submittedName>
        <fullName evidence="2">Uncharacterized protein</fullName>
    </submittedName>
</protein>
<dbReference type="AlphaFoldDB" id="X1JT84"/>
<name>X1JT84_9ZZZZ</name>
<accession>X1JT84</accession>
<evidence type="ECO:0000256" key="1">
    <source>
        <dbReference type="SAM" id="MobiDB-lite"/>
    </source>
</evidence>
<sequence>MHGDKVVAYRHGDLLITKIKEVEKNRYGVKKLDHLILAFGENTQPNQGDSQYEPNEPNYQ</sequence>
<organism evidence="2">
    <name type="scientific">marine sediment metagenome</name>
    <dbReference type="NCBI Taxonomy" id="412755"/>
    <lineage>
        <taxon>unclassified sequences</taxon>
        <taxon>metagenomes</taxon>
        <taxon>ecological metagenomes</taxon>
    </lineage>
</organism>
<evidence type="ECO:0000313" key="2">
    <source>
        <dbReference type="EMBL" id="GAH81464.1"/>
    </source>
</evidence>